<keyword evidence="2" id="KW-1185">Reference proteome</keyword>
<name>A0ACB0M4E2_TRIPR</name>
<dbReference type="Proteomes" id="UP001177021">
    <property type="component" value="Unassembled WGS sequence"/>
</dbReference>
<sequence>MVQENMMKELLALAVRNIQWSYIIFWSQSASQPGVLSWGEGYYNGEIKTRKTSQEVELSSDEIGLKRSEQLRDLFRSLKPTETSPPTKKPSAALSPEDLTDTEWYYLVCMSFVFNIGQGLPGRALANGQPIWLMDAYSVDCKEFSRALLAKSASIQTVVCFPFMKGVIEIGTTDMVMEDLSIIQQIKTSLSNILTVDDPINGQVTLNSRNNEDVAFDHIDHNAELIPEVGNDIINTTISRNGSSTALQTNQLPDETFMVESWQIMDDDLIHNSMNSSDCISQTIASVPRSGEDCNNNQMTLGYPLSYDCHYQKILSELLTSNDQLTMGMHFQNSHQDSSFRVWNKRWPVDCQRPRQGNSQKLLKKMLLEVPRMHMDGLIESQEENDYREATRLEPDEGMNHVLSERRRRAKLNERFLTLRSMVPSNSKDDKVSILDDAIEYLSKLEKRIKELEAQREPIDIVESRSKKSHHDMLERTCDDYYNNKTNNGKKPMMKKRKICDIGETRRQNCSDALKGSSNSDVTVSMSDNGVVIEMKCPSKSGRILEIMEAVNHLNMDFNSVQSTDSDGRLHVIIRSKFKGPANATTKRIKQALQKVASKF</sequence>
<evidence type="ECO:0000313" key="1">
    <source>
        <dbReference type="EMBL" id="CAJ2676575.1"/>
    </source>
</evidence>
<comment type="caution">
    <text evidence="1">The sequence shown here is derived from an EMBL/GenBank/DDBJ whole genome shotgun (WGS) entry which is preliminary data.</text>
</comment>
<proteinExistence type="predicted"/>
<organism evidence="1 2">
    <name type="scientific">Trifolium pratense</name>
    <name type="common">Red clover</name>
    <dbReference type="NCBI Taxonomy" id="57577"/>
    <lineage>
        <taxon>Eukaryota</taxon>
        <taxon>Viridiplantae</taxon>
        <taxon>Streptophyta</taxon>
        <taxon>Embryophyta</taxon>
        <taxon>Tracheophyta</taxon>
        <taxon>Spermatophyta</taxon>
        <taxon>Magnoliopsida</taxon>
        <taxon>eudicotyledons</taxon>
        <taxon>Gunneridae</taxon>
        <taxon>Pentapetalae</taxon>
        <taxon>rosids</taxon>
        <taxon>fabids</taxon>
        <taxon>Fabales</taxon>
        <taxon>Fabaceae</taxon>
        <taxon>Papilionoideae</taxon>
        <taxon>50 kb inversion clade</taxon>
        <taxon>NPAAA clade</taxon>
        <taxon>Hologalegina</taxon>
        <taxon>IRL clade</taxon>
        <taxon>Trifolieae</taxon>
        <taxon>Trifolium</taxon>
    </lineage>
</organism>
<dbReference type="EMBL" id="CASHSV030000823">
    <property type="protein sequence ID" value="CAJ2676575.1"/>
    <property type="molecule type" value="Genomic_DNA"/>
</dbReference>
<reference evidence="1" key="1">
    <citation type="submission" date="2023-10" db="EMBL/GenBank/DDBJ databases">
        <authorList>
            <person name="Rodriguez Cubillos JULIANA M."/>
            <person name="De Vega J."/>
        </authorList>
    </citation>
    <scope>NUCLEOTIDE SEQUENCE</scope>
</reference>
<accession>A0ACB0M4E2</accession>
<protein>
    <submittedName>
        <fullName evidence="1">Uncharacterized protein</fullName>
    </submittedName>
</protein>
<evidence type="ECO:0000313" key="2">
    <source>
        <dbReference type="Proteomes" id="UP001177021"/>
    </source>
</evidence>
<gene>
    <name evidence="1" type="ORF">MILVUS5_LOCUS39287</name>
</gene>